<reference evidence="8 9" key="1">
    <citation type="journal article" date="2011" name="Proc. Natl. Acad. Sci. U.S.A.">
        <title>Genome and transcriptome analyses of the mountain pine beetle-fungal symbiont Grosmannia clavigera, a lodgepole pine pathogen.</title>
        <authorList>
            <person name="DiGuistini S."/>
            <person name="Wang Y."/>
            <person name="Liao N.Y."/>
            <person name="Taylor G."/>
            <person name="Tanguay P."/>
            <person name="Feau N."/>
            <person name="Henrissat B."/>
            <person name="Chan S.K."/>
            <person name="Hesse-Orce U."/>
            <person name="Alamouti S.M."/>
            <person name="Tsui C.K.M."/>
            <person name="Docking R.T."/>
            <person name="Levasseur A."/>
            <person name="Haridas S."/>
            <person name="Robertson G."/>
            <person name="Birol I."/>
            <person name="Holt R.A."/>
            <person name="Marra M.A."/>
            <person name="Hamelin R.C."/>
            <person name="Hirst M."/>
            <person name="Jones S.J.M."/>
            <person name="Bohlmann J."/>
            <person name="Breuil C."/>
        </authorList>
    </citation>
    <scope>NUCLEOTIDE SEQUENCE [LARGE SCALE GENOMIC DNA]</scope>
    <source>
        <strain evidence="9">kw1407 / UAMH 11150</strain>
    </source>
</reference>
<keyword evidence="9" id="KW-1185">Reference proteome</keyword>
<evidence type="ECO:0000259" key="7">
    <source>
        <dbReference type="Pfam" id="PF01266"/>
    </source>
</evidence>
<evidence type="ECO:0000256" key="1">
    <source>
        <dbReference type="ARBA" id="ARBA00001974"/>
    </source>
</evidence>
<protein>
    <submittedName>
        <fullName evidence="8">Sarcosine oxidase</fullName>
    </submittedName>
</protein>
<keyword evidence="4" id="KW-0274">FAD</keyword>
<evidence type="ECO:0000256" key="2">
    <source>
        <dbReference type="ARBA" id="ARBA00010989"/>
    </source>
</evidence>
<dbReference type="EMBL" id="GL629769">
    <property type="protein sequence ID" value="EFX03276.1"/>
    <property type="molecule type" value="Genomic_DNA"/>
</dbReference>
<gene>
    <name evidence="8" type="ORF">CMQ_3205</name>
</gene>
<dbReference type="SUPFAM" id="SSF51905">
    <property type="entry name" value="FAD/NAD(P)-binding domain"/>
    <property type="match status" value="1"/>
</dbReference>
<comment type="similarity">
    <text evidence="2">Belongs to the MSOX/MTOX family.</text>
</comment>
<organism evidence="9">
    <name type="scientific">Grosmannia clavigera (strain kw1407 / UAMH 11150)</name>
    <name type="common">Blue stain fungus</name>
    <name type="synonym">Graphiocladiella clavigera</name>
    <dbReference type="NCBI Taxonomy" id="655863"/>
    <lineage>
        <taxon>Eukaryota</taxon>
        <taxon>Fungi</taxon>
        <taxon>Dikarya</taxon>
        <taxon>Ascomycota</taxon>
        <taxon>Pezizomycotina</taxon>
        <taxon>Sordariomycetes</taxon>
        <taxon>Sordariomycetidae</taxon>
        <taxon>Ophiostomatales</taxon>
        <taxon>Ophiostomataceae</taxon>
        <taxon>Leptographium</taxon>
    </lineage>
</organism>
<evidence type="ECO:0000313" key="8">
    <source>
        <dbReference type="EMBL" id="EFX03276.1"/>
    </source>
</evidence>
<evidence type="ECO:0000313" key="9">
    <source>
        <dbReference type="Proteomes" id="UP000007796"/>
    </source>
</evidence>
<dbReference type="InterPro" id="IPR045170">
    <property type="entry name" value="MTOX"/>
</dbReference>
<dbReference type="Gene3D" id="3.50.50.60">
    <property type="entry name" value="FAD/NAD(P)-binding domain"/>
    <property type="match status" value="1"/>
</dbReference>
<dbReference type="AlphaFoldDB" id="F0XGK5"/>
<evidence type="ECO:0000256" key="3">
    <source>
        <dbReference type="ARBA" id="ARBA00022630"/>
    </source>
</evidence>
<feature type="region of interest" description="Disordered" evidence="6">
    <location>
        <begin position="326"/>
        <end position="345"/>
    </location>
</feature>
<dbReference type="eggNOG" id="KOG2820">
    <property type="taxonomic scope" value="Eukaryota"/>
</dbReference>
<dbReference type="Pfam" id="PF01266">
    <property type="entry name" value="DAO"/>
    <property type="match status" value="1"/>
</dbReference>
<dbReference type="GeneID" id="25976280"/>
<dbReference type="Gene3D" id="3.30.9.10">
    <property type="entry name" value="D-Amino Acid Oxidase, subunit A, domain 2"/>
    <property type="match status" value="1"/>
</dbReference>
<evidence type="ECO:0000256" key="5">
    <source>
        <dbReference type="ARBA" id="ARBA00023002"/>
    </source>
</evidence>
<dbReference type="PANTHER" id="PTHR10961:SF15">
    <property type="entry name" value="FAD DEPENDENT OXIDOREDUCTASE DOMAIN-CONTAINING PROTEIN"/>
    <property type="match status" value="1"/>
</dbReference>
<feature type="region of interest" description="Disordered" evidence="6">
    <location>
        <begin position="129"/>
        <end position="149"/>
    </location>
</feature>
<feature type="domain" description="FAD dependent oxidoreductase" evidence="7">
    <location>
        <begin position="9"/>
        <end position="413"/>
    </location>
</feature>
<keyword evidence="5" id="KW-0560">Oxidoreductase</keyword>
<name>F0XGK5_GROCL</name>
<dbReference type="InterPro" id="IPR036188">
    <property type="entry name" value="FAD/NAD-bd_sf"/>
</dbReference>
<dbReference type="InterPro" id="IPR006076">
    <property type="entry name" value="FAD-dep_OxRdtase"/>
</dbReference>
<dbReference type="GO" id="GO:0050660">
    <property type="term" value="F:flavin adenine dinucleotide binding"/>
    <property type="evidence" value="ECO:0007669"/>
    <property type="project" value="InterPro"/>
</dbReference>
<dbReference type="Proteomes" id="UP000007796">
    <property type="component" value="Unassembled WGS sequence"/>
</dbReference>
<keyword evidence="3" id="KW-0285">Flavoprotein</keyword>
<dbReference type="GO" id="GO:0008115">
    <property type="term" value="F:sarcosine oxidase activity"/>
    <property type="evidence" value="ECO:0007669"/>
    <property type="project" value="TreeGrafter"/>
</dbReference>
<sequence length="478" mass="51516">MAPTKQSSIIVVGAGVLGLSTALGLLESGYENVTIFDQQDFEESEYSPFRGADSASADTLKVIRSAYGGASLHHSLATEAIAAWKEWNGEAGRELFVNCGWMRMSGTGDLAPVDVATLATMAAAGQGATQYRVGDPEDRQRARQDGWPTTKVDPFDRLRRGFAFDGVLDTLAGYVHASKACTFALRKAKRLGANIVLGTAGRVDAIVYAPASAVSIGDHQTVERAIGVRTGDGLEHLGDVVIVAAGARTHGLVPDLAQSVTASGANIIHIDVPPRLQDKFRADVFPVFSWGYTGFDEDGGLSGFPLDDDGTLKFLYRSPKWTNPIQSAATPSARASVTSRPTAWTSNTRTNVPKNVLDAVKAFIASNIPDLVGCEILMAKLCWDSFALDLDFVIDWVPGRENLLVVAGGSGHGKYVVKVVEDRPDQYTQLWKWRNPSPEQMTKFEAFMLDPQHRLGQQQMATISDLKWEDSLGGGAKL</sequence>
<accession>F0XGK5</accession>
<dbReference type="OrthoDB" id="2219495at2759"/>
<evidence type="ECO:0000256" key="4">
    <source>
        <dbReference type="ARBA" id="ARBA00022827"/>
    </source>
</evidence>
<dbReference type="HOGENOM" id="CLU_007884_0_0_1"/>
<dbReference type="RefSeq" id="XP_014172758.1">
    <property type="nucleotide sequence ID" value="XM_014317283.1"/>
</dbReference>
<proteinExistence type="inferred from homology"/>
<evidence type="ECO:0000256" key="6">
    <source>
        <dbReference type="SAM" id="MobiDB-lite"/>
    </source>
</evidence>
<comment type="cofactor">
    <cofactor evidence="1">
        <name>FAD</name>
        <dbReference type="ChEBI" id="CHEBI:57692"/>
    </cofactor>
</comment>
<dbReference type="InParanoid" id="F0XGK5"/>
<feature type="compositionally biased region" description="Basic and acidic residues" evidence="6">
    <location>
        <begin position="134"/>
        <end position="144"/>
    </location>
</feature>
<dbReference type="PANTHER" id="PTHR10961">
    <property type="entry name" value="PEROXISOMAL SARCOSINE OXIDASE"/>
    <property type="match status" value="1"/>
</dbReference>
<dbReference type="STRING" id="655863.F0XGK5"/>